<dbReference type="InterPro" id="IPR019734">
    <property type="entry name" value="TPR_rpt"/>
</dbReference>
<evidence type="ECO:0000256" key="1">
    <source>
        <dbReference type="SAM" id="Coils"/>
    </source>
</evidence>
<dbReference type="Gene3D" id="1.25.40.10">
    <property type="entry name" value="Tetratricopeptide repeat domain"/>
    <property type="match status" value="2"/>
</dbReference>
<evidence type="ECO:0000256" key="2">
    <source>
        <dbReference type="SAM" id="MobiDB-lite"/>
    </source>
</evidence>
<feature type="region of interest" description="Disordered" evidence="2">
    <location>
        <begin position="385"/>
        <end position="437"/>
    </location>
</feature>
<comment type="caution">
    <text evidence="3">The sequence shown here is derived from an EMBL/GenBank/DDBJ whole genome shotgun (WGS) entry which is preliminary data.</text>
</comment>
<organism evidence="3 4">
    <name type="scientific">Ramazzottius varieornatus</name>
    <name type="common">Water bear</name>
    <name type="synonym">Tardigrade</name>
    <dbReference type="NCBI Taxonomy" id="947166"/>
    <lineage>
        <taxon>Eukaryota</taxon>
        <taxon>Metazoa</taxon>
        <taxon>Ecdysozoa</taxon>
        <taxon>Tardigrada</taxon>
        <taxon>Eutardigrada</taxon>
        <taxon>Parachela</taxon>
        <taxon>Hypsibioidea</taxon>
        <taxon>Ramazzottiidae</taxon>
        <taxon>Ramazzottius</taxon>
    </lineage>
</organism>
<dbReference type="AlphaFoldDB" id="A0A1D1URN5"/>
<dbReference type="Proteomes" id="UP000186922">
    <property type="component" value="Unassembled WGS sequence"/>
</dbReference>
<accession>A0A1D1URN5</accession>
<feature type="compositionally biased region" description="Acidic residues" evidence="2">
    <location>
        <begin position="385"/>
        <end position="394"/>
    </location>
</feature>
<dbReference type="CDD" id="cd24142">
    <property type="entry name" value="ACL4-like"/>
    <property type="match status" value="1"/>
</dbReference>
<reference evidence="3 4" key="1">
    <citation type="journal article" date="2016" name="Nat. Commun.">
        <title>Extremotolerant tardigrade genome and improved radiotolerance of human cultured cells by tardigrade-unique protein.</title>
        <authorList>
            <person name="Hashimoto T."/>
            <person name="Horikawa D.D."/>
            <person name="Saito Y."/>
            <person name="Kuwahara H."/>
            <person name="Kozuka-Hata H."/>
            <person name="Shin-I T."/>
            <person name="Minakuchi Y."/>
            <person name="Ohishi K."/>
            <person name="Motoyama A."/>
            <person name="Aizu T."/>
            <person name="Enomoto A."/>
            <person name="Kondo K."/>
            <person name="Tanaka S."/>
            <person name="Hara Y."/>
            <person name="Koshikawa S."/>
            <person name="Sagara H."/>
            <person name="Miura T."/>
            <person name="Yokobori S."/>
            <person name="Miyagawa K."/>
            <person name="Suzuki Y."/>
            <person name="Kubo T."/>
            <person name="Oyama M."/>
            <person name="Kohara Y."/>
            <person name="Fujiyama A."/>
            <person name="Arakawa K."/>
            <person name="Katayama T."/>
            <person name="Toyoda A."/>
            <person name="Kunieda T."/>
        </authorList>
    </citation>
    <scope>NUCLEOTIDE SEQUENCE [LARGE SCALE GENOMIC DNA]</scope>
    <source>
        <strain evidence="3 4">YOKOZUNA-1</strain>
    </source>
</reference>
<proteinExistence type="predicted"/>
<feature type="coiled-coil region" evidence="1">
    <location>
        <begin position="115"/>
        <end position="145"/>
    </location>
</feature>
<dbReference type="EMBL" id="BDGG01000001">
    <property type="protein sequence ID" value="GAU90372.1"/>
    <property type="molecule type" value="Genomic_DNA"/>
</dbReference>
<name>A0A1D1URN5_RAMVA</name>
<protein>
    <submittedName>
        <fullName evidence="3">Uncharacterized protein</fullName>
    </submittedName>
</protein>
<feature type="region of interest" description="Disordered" evidence="2">
    <location>
        <begin position="264"/>
        <end position="289"/>
    </location>
</feature>
<dbReference type="SMART" id="SM00028">
    <property type="entry name" value="TPR"/>
    <property type="match status" value="4"/>
</dbReference>
<keyword evidence="4" id="KW-1185">Reference proteome</keyword>
<feature type="compositionally biased region" description="Acidic residues" evidence="2">
    <location>
        <begin position="417"/>
        <end position="437"/>
    </location>
</feature>
<dbReference type="STRING" id="947166.A0A1D1URN5"/>
<feature type="region of interest" description="Disordered" evidence="2">
    <location>
        <begin position="154"/>
        <end position="180"/>
    </location>
</feature>
<gene>
    <name evidence="3" type="primary">RvY_02795-1</name>
    <name evidence="3" type="synonym">RvY_02795.1</name>
    <name evidence="3" type="ORF">RvY_02795</name>
</gene>
<keyword evidence="1" id="KW-0175">Coiled coil</keyword>
<dbReference type="SUPFAM" id="SSF48452">
    <property type="entry name" value="TPR-like"/>
    <property type="match status" value="1"/>
</dbReference>
<evidence type="ECO:0000313" key="4">
    <source>
        <dbReference type="Proteomes" id="UP000186922"/>
    </source>
</evidence>
<dbReference type="InterPro" id="IPR011990">
    <property type="entry name" value="TPR-like_helical_dom_sf"/>
</dbReference>
<dbReference type="OrthoDB" id="1914839at2759"/>
<evidence type="ECO:0000313" key="3">
    <source>
        <dbReference type="EMBL" id="GAU90372.1"/>
    </source>
</evidence>
<sequence>MGKPKGRKGQSGGFREMKASSPSLANIATVEGFLEKIQNYVESCEFVLAEKFANRAVERFPTDVSILEAAAQCYTETGHIQKARAHYHKAIAASPLKGWRKYLGLAQLCEGKDALVQYTKGIEVMEREIAEKQNAEKLEKAADTEMTTEQVNSTLTNLGGGETSASSTFSTTVKNDPPSSRDLSNAYLAISELYTTDLCDEAEAEEACKYVIEKAMLSDPKNPEAFQQMANLHLIKGDKNAARQCLRGGLSLWYKDGYDRPLAATEPHHVEGSSSTSQQVDGEEGSNIPPLSFQIDTAKALIECDEFELAKRMFADFTGQNPTDPELWYLSGLAHFLHGQEWYPQARSDFKRAKKFSVTPHGVCYEIIAQCDEHLSTIAATLPVDESDSEDEQDMTTSAVKKEGNAVEVSQSAVPENGDDAGSDWETDEEQQDIDMS</sequence>